<dbReference type="Proteomes" id="UP000190797">
    <property type="component" value="Chromosome"/>
</dbReference>
<dbReference type="AlphaFoldDB" id="A0A1U9ZYT4"/>
<dbReference type="STRING" id="1909395.BKM31_18040"/>
<dbReference type="EMBL" id="CP017717">
    <property type="protein sequence ID" value="AQZ63112.1"/>
    <property type="molecule type" value="Genomic_DNA"/>
</dbReference>
<gene>
    <name evidence="1" type="ORF">BKM31_18040</name>
</gene>
<dbReference type="InterPro" id="IPR029063">
    <property type="entry name" value="SAM-dependent_MTases_sf"/>
</dbReference>
<dbReference type="OrthoDB" id="65624at2"/>
<keyword evidence="2" id="KW-1185">Reference proteome</keyword>
<dbReference type="KEGG" id="noa:BKM31_18040"/>
<sequence length="111" mass="12000">MARTGYAQLTCSVARTVATAERGRLASDTRVRVLRPGGLLLLADHVASSNMLVRAIQRLAEVATVPLAGEHCLRRPLRHLAAHGLSVERRDRFKLGIAERLAARKPSAQAG</sequence>
<evidence type="ECO:0008006" key="3">
    <source>
        <dbReference type="Google" id="ProtNLM"/>
    </source>
</evidence>
<dbReference type="RefSeq" id="WP_080039295.1">
    <property type="nucleotide sequence ID" value="NZ_CP017717.1"/>
</dbReference>
<protein>
    <recommendedName>
        <fullName evidence="3">Methyltransferase type 11 domain-containing protein</fullName>
    </recommendedName>
</protein>
<dbReference type="SUPFAM" id="SSF53335">
    <property type="entry name" value="S-adenosyl-L-methionine-dependent methyltransferases"/>
    <property type="match status" value="1"/>
</dbReference>
<evidence type="ECO:0000313" key="1">
    <source>
        <dbReference type="EMBL" id="AQZ63112.1"/>
    </source>
</evidence>
<name>A0A1U9ZYT4_9ACTN</name>
<evidence type="ECO:0000313" key="2">
    <source>
        <dbReference type="Proteomes" id="UP000190797"/>
    </source>
</evidence>
<accession>A0A1U9ZYT4</accession>
<proteinExistence type="predicted"/>
<reference evidence="2" key="1">
    <citation type="journal article" date="2017" name="Med. Chem. Commun.">
        <title>Nonomuraea sp. ATCC 55076 harbours the largest actinomycete chromosome to date and the kistamicin biosynthetic gene cluster.</title>
        <authorList>
            <person name="Nazari B."/>
            <person name="Forneris C.C."/>
            <person name="Gibson M.I."/>
            <person name="Moon K."/>
            <person name="Schramma K.R."/>
            <person name="Seyedsayamdost M.R."/>
        </authorList>
    </citation>
    <scope>NUCLEOTIDE SEQUENCE [LARGE SCALE GENOMIC DNA]</scope>
    <source>
        <strain evidence="2">ATCC 55076</strain>
    </source>
</reference>
<organism evidence="1 2">
    <name type="scientific">[Actinomadura] parvosata subsp. kistnae</name>
    <dbReference type="NCBI Taxonomy" id="1909395"/>
    <lineage>
        <taxon>Bacteria</taxon>
        <taxon>Bacillati</taxon>
        <taxon>Actinomycetota</taxon>
        <taxon>Actinomycetes</taxon>
        <taxon>Streptosporangiales</taxon>
        <taxon>Streptosporangiaceae</taxon>
        <taxon>Nonomuraea</taxon>
    </lineage>
</organism>